<keyword evidence="5" id="KW-0732">Signal</keyword>
<evidence type="ECO:0000259" key="9">
    <source>
        <dbReference type="PROSITE" id="PS50948"/>
    </source>
</evidence>
<keyword evidence="10" id="KW-1185">Reference proteome</keyword>
<dbReference type="SUPFAM" id="SSF57414">
    <property type="entry name" value="Hairpin loop containing domain-like"/>
    <property type="match status" value="1"/>
</dbReference>
<dbReference type="AlphaFoldDB" id="A0A6P8HY46"/>
<evidence type="ECO:0000256" key="3">
    <source>
        <dbReference type="ARBA" id="ARBA00011233"/>
    </source>
</evidence>
<dbReference type="InParanoid" id="A0A6P8HY46"/>
<feature type="domain" description="Apple" evidence="9">
    <location>
        <begin position="521"/>
        <end position="609"/>
    </location>
</feature>
<evidence type="ECO:0000256" key="5">
    <source>
        <dbReference type="ARBA" id="ARBA00022729"/>
    </source>
</evidence>
<evidence type="ECO:0000256" key="1">
    <source>
        <dbReference type="ARBA" id="ARBA00002219"/>
    </source>
</evidence>
<dbReference type="SMART" id="SM00473">
    <property type="entry name" value="PAN_AP"/>
    <property type="match status" value="1"/>
</dbReference>
<evidence type="ECO:0000256" key="2">
    <source>
        <dbReference type="ARBA" id="ARBA00010147"/>
    </source>
</evidence>
<dbReference type="InterPro" id="IPR051941">
    <property type="entry name" value="BG_Antigen-Binding_Lectin"/>
</dbReference>
<organism evidence="10 11">
    <name type="scientific">Actinia tenebrosa</name>
    <name type="common">Australian red waratah sea anemone</name>
    <dbReference type="NCBI Taxonomy" id="6105"/>
    <lineage>
        <taxon>Eukaryota</taxon>
        <taxon>Metazoa</taxon>
        <taxon>Cnidaria</taxon>
        <taxon>Anthozoa</taxon>
        <taxon>Hexacorallia</taxon>
        <taxon>Actiniaria</taxon>
        <taxon>Actiniidae</taxon>
        <taxon>Actinia</taxon>
    </lineage>
</organism>
<sequence length="617" mass="68836">MLEAKDIWLSLATLTCCVFIVSSGNLALRQPAVASSLPKNCQKCFASQAVDGSSLTHYVQNPESFEYCMHSALQENPWWRVDLGNSYIVDQIEILGRSDCCTEELSGAIIRVGNSLLEDGTKNAICGIIGELSAPLKKAFSCPTGMRGRYVTIHLTGAKRSLGICEVIVNKNPTENIALGRITAQSSTHSLDSSKAVDGNSDGRFEAMTCTHTVPSKNPWWRVDFNTKRDVSEVFIVNRDVIRERLSNFEIRIGNSLTNKGNDNPRCGDTLYSMATLPKASFYCKPRKSGRYLNIGIISQHAVLTLCEVEVYSESKALLKNKPQNPTSVQVLGLRSPFSLTCPEAFGYPVPYVAWARDGVVFQNSTTTSVFSGSALRDREAVWECIASNVHGLDYHQFILQGSYRMCAKHRDILVTENLLEASNDNSIESVWFRLRDAKTMVSMKIPNTCVSPWRWSTQATGWMPDAHPQFDHGVVQRTVCFRGNDNCCMYNTSILVRRCHGYYVYKLQGSLTSKVKAALCAETSQAKDPDSMFSSTKPNYALQDHVIYTDKELVIHECMAVCLSDILCQSLNYNTDTKTCEINNATKANKRPLEWKVSPGSQYYEKLDLMNPSYDP</sequence>
<dbReference type="GO" id="GO:0046872">
    <property type="term" value="F:metal ion binding"/>
    <property type="evidence" value="ECO:0007669"/>
    <property type="project" value="UniProtKB-KW"/>
</dbReference>
<evidence type="ECO:0000313" key="11">
    <source>
        <dbReference type="RefSeq" id="XP_031560298.1"/>
    </source>
</evidence>
<dbReference type="Pfam" id="PF00024">
    <property type="entry name" value="PAN_1"/>
    <property type="match status" value="1"/>
</dbReference>
<dbReference type="SUPFAM" id="SSF48726">
    <property type="entry name" value="Immunoglobulin"/>
    <property type="match status" value="1"/>
</dbReference>
<reference evidence="11" key="1">
    <citation type="submission" date="2025-08" db="UniProtKB">
        <authorList>
            <consortium name="RefSeq"/>
        </authorList>
    </citation>
    <scope>IDENTIFICATION</scope>
    <source>
        <tissue evidence="11">Tentacle</tissue>
    </source>
</reference>
<dbReference type="InterPro" id="IPR006585">
    <property type="entry name" value="FTP1"/>
</dbReference>
<dbReference type="Pfam" id="PF23283">
    <property type="entry name" value="D8C_UMOD"/>
    <property type="match status" value="1"/>
</dbReference>
<dbReference type="InterPro" id="IPR008979">
    <property type="entry name" value="Galactose-bd-like_sf"/>
</dbReference>
<evidence type="ECO:0000256" key="8">
    <source>
        <dbReference type="ARBA" id="ARBA00023157"/>
    </source>
</evidence>
<comment type="similarity">
    <text evidence="2">Belongs to the fucolectin family.</text>
</comment>
<dbReference type="InterPro" id="IPR013783">
    <property type="entry name" value="Ig-like_fold"/>
</dbReference>
<dbReference type="GO" id="GO:0042806">
    <property type="term" value="F:fucose binding"/>
    <property type="evidence" value="ECO:0007669"/>
    <property type="project" value="UniProtKB-ARBA"/>
</dbReference>
<comment type="function">
    <text evidence="1">Acts as a defensive agent. Recognizes blood group fucosylated oligosaccharides including A, B, H and Lewis B-type antigens. Does not recognize Lewis A antigen and has low affinity for monovalent haptens.</text>
</comment>
<dbReference type="KEGG" id="aten:116296420"/>
<dbReference type="InterPro" id="IPR003609">
    <property type="entry name" value="Pan_app"/>
</dbReference>
<evidence type="ECO:0000313" key="10">
    <source>
        <dbReference type="Proteomes" id="UP000515163"/>
    </source>
</evidence>
<dbReference type="PANTHER" id="PTHR45713">
    <property type="entry name" value="FTP DOMAIN-CONTAINING PROTEIN"/>
    <property type="match status" value="1"/>
</dbReference>
<dbReference type="GeneID" id="116296420"/>
<gene>
    <name evidence="11" type="primary">LOC116296420</name>
</gene>
<proteinExistence type="inferred from homology"/>
<comment type="subunit">
    <text evidence="3">Homotrimer.</text>
</comment>
<protein>
    <submittedName>
        <fullName evidence="11">Uncharacterized protein LOC116296420</fullName>
    </submittedName>
</protein>
<dbReference type="InterPro" id="IPR057774">
    <property type="entry name" value="D8C_UMOD/GP2/OIT3-like"/>
</dbReference>
<dbReference type="OrthoDB" id="5985863at2759"/>
<evidence type="ECO:0000256" key="6">
    <source>
        <dbReference type="ARBA" id="ARBA00022734"/>
    </source>
</evidence>
<keyword evidence="6" id="KW-0430">Lectin</keyword>
<dbReference type="GO" id="GO:0010185">
    <property type="term" value="P:regulation of cellular defense response"/>
    <property type="evidence" value="ECO:0007669"/>
    <property type="project" value="UniProtKB-ARBA"/>
</dbReference>
<dbReference type="InterPro" id="IPR036179">
    <property type="entry name" value="Ig-like_dom_sf"/>
</dbReference>
<dbReference type="GO" id="GO:0001868">
    <property type="term" value="P:regulation of complement activation, lectin pathway"/>
    <property type="evidence" value="ECO:0007669"/>
    <property type="project" value="UniProtKB-ARBA"/>
</dbReference>
<dbReference type="PANTHER" id="PTHR45713:SF6">
    <property type="entry name" value="F5_8 TYPE C DOMAIN-CONTAINING PROTEIN"/>
    <property type="match status" value="1"/>
</dbReference>
<dbReference type="SUPFAM" id="SSF49785">
    <property type="entry name" value="Galactose-binding domain-like"/>
    <property type="match status" value="2"/>
</dbReference>
<dbReference type="PROSITE" id="PS50948">
    <property type="entry name" value="PAN"/>
    <property type="match status" value="1"/>
</dbReference>
<evidence type="ECO:0000256" key="7">
    <source>
        <dbReference type="ARBA" id="ARBA00022837"/>
    </source>
</evidence>
<dbReference type="Gene3D" id="2.60.40.10">
    <property type="entry name" value="Immunoglobulins"/>
    <property type="match status" value="1"/>
</dbReference>
<dbReference type="SMART" id="SM00607">
    <property type="entry name" value="FTP"/>
    <property type="match status" value="2"/>
</dbReference>
<name>A0A6P8HY46_ACTTE</name>
<dbReference type="Gene3D" id="3.50.4.10">
    <property type="entry name" value="Hepatocyte Growth Factor"/>
    <property type="match status" value="1"/>
</dbReference>
<dbReference type="Pfam" id="PF22633">
    <property type="entry name" value="F5_F8_type_C_2"/>
    <property type="match status" value="2"/>
</dbReference>
<keyword evidence="7" id="KW-0106">Calcium</keyword>
<keyword evidence="4" id="KW-0479">Metal-binding</keyword>
<dbReference type="Proteomes" id="UP000515163">
    <property type="component" value="Unplaced"/>
</dbReference>
<evidence type="ECO:0000256" key="4">
    <source>
        <dbReference type="ARBA" id="ARBA00022723"/>
    </source>
</evidence>
<dbReference type="RefSeq" id="XP_031560298.1">
    <property type="nucleotide sequence ID" value="XM_031704438.1"/>
</dbReference>
<keyword evidence="8" id="KW-1015">Disulfide bond</keyword>
<dbReference type="Gene3D" id="2.60.120.260">
    <property type="entry name" value="Galactose-binding domain-like"/>
    <property type="match status" value="2"/>
</dbReference>
<accession>A0A6P8HY46</accession>